<dbReference type="AlphaFoldDB" id="A0AAJ0UFU9"/>
<keyword evidence="2" id="KW-1185">Reference proteome</keyword>
<dbReference type="Gene3D" id="3.10.20.860">
    <property type="match status" value="1"/>
</dbReference>
<dbReference type="NCBIfam" id="TIGR03831">
    <property type="entry name" value="YgiT_finger"/>
    <property type="match status" value="1"/>
</dbReference>
<gene>
    <name evidence="1" type="ORF">CCR82_04590</name>
</gene>
<dbReference type="InterPro" id="IPR022453">
    <property type="entry name" value="Znf_MqsA-type"/>
</dbReference>
<sequence>MECFHCKGELVWSSAPLSVDRNGYHITWESVPAWVCTQCGEALFEENALHHVQLALEQVDRETKALAPKAA</sequence>
<proteinExistence type="predicted"/>
<evidence type="ECO:0000313" key="1">
    <source>
        <dbReference type="EMBL" id="MBK5929827.1"/>
    </source>
</evidence>
<organism evidence="1 2">
    <name type="scientific">Halochromatium salexigens</name>
    <name type="common">Chromatium salexigens</name>
    <dbReference type="NCBI Taxonomy" id="49447"/>
    <lineage>
        <taxon>Bacteria</taxon>
        <taxon>Pseudomonadati</taxon>
        <taxon>Pseudomonadota</taxon>
        <taxon>Gammaproteobacteria</taxon>
        <taxon>Chromatiales</taxon>
        <taxon>Chromatiaceae</taxon>
        <taxon>Halochromatium</taxon>
    </lineage>
</organism>
<reference evidence="1" key="1">
    <citation type="submission" date="2017-05" db="EMBL/GenBank/DDBJ databases">
        <authorList>
            <person name="Imhoff J.F."/>
            <person name="Rahn T."/>
            <person name="Kuenzel S."/>
            <person name="Neulinger S.C."/>
        </authorList>
    </citation>
    <scope>NUCLEOTIDE SEQUENCE</scope>
    <source>
        <strain evidence="1">DSM 4395</strain>
    </source>
</reference>
<protein>
    <recommendedName>
        <fullName evidence="3">YgiT-type zinc finger domain-containing protein</fullName>
    </recommendedName>
</protein>
<comment type="caution">
    <text evidence="1">The sequence shown here is derived from an EMBL/GenBank/DDBJ whole genome shotgun (WGS) entry which is preliminary data.</text>
</comment>
<evidence type="ECO:0000313" key="2">
    <source>
        <dbReference type="Proteomes" id="UP001296967"/>
    </source>
</evidence>
<name>A0AAJ0UFU9_HALSE</name>
<dbReference type="EMBL" id="NHSF01000025">
    <property type="protein sequence ID" value="MBK5929827.1"/>
    <property type="molecule type" value="Genomic_DNA"/>
</dbReference>
<evidence type="ECO:0008006" key="3">
    <source>
        <dbReference type="Google" id="ProtNLM"/>
    </source>
</evidence>
<reference evidence="1" key="2">
    <citation type="journal article" date="2020" name="Microorganisms">
        <title>Osmotic Adaptation and Compatible Solute Biosynthesis of Phototrophic Bacteria as Revealed from Genome Analyses.</title>
        <authorList>
            <person name="Imhoff J.F."/>
            <person name="Rahn T."/>
            <person name="Kunzel S."/>
            <person name="Keller A."/>
            <person name="Neulinger S.C."/>
        </authorList>
    </citation>
    <scope>NUCLEOTIDE SEQUENCE</scope>
    <source>
        <strain evidence="1">DSM 4395</strain>
    </source>
</reference>
<accession>A0AAJ0UFU9</accession>
<dbReference type="Proteomes" id="UP001296967">
    <property type="component" value="Unassembled WGS sequence"/>
</dbReference>